<dbReference type="Pfam" id="PF00675">
    <property type="entry name" value="Peptidase_M16"/>
    <property type="match status" value="1"/>
</dbReference>
<sequence length="1244" mass="145962">MIKRCWYLALYLFILIVNLYLEICFALIKQEAIFLQSEANENKKLDTPNSFAFKKRRKRRLNGRKCVLKNHFNCSNNCNDDLIRIMLPEKKFKHVEEMIDDELFEKPSGFTRKYRYLRLSNSLKVFMVYDKTAETSFGNMHLDFGFASDPENIPGLSRYLLYTVLFGSLKKRLIKNFDSVVKKFEGIFGATIHRDCSRYSFNIPSNEFEVTLKFFASMFVNLYTDEYIHKDILNKLLGDLIQYINLDSFRLSDVLQEIAIPPNTEKSNHDWNILEYMQIQQLDKLKSKKLLLEFFNQYYRADRMTLTILSNKTLDEQTSIVRKYFNKIRRGDSNIVTRLRLLDLGMNHPLYGSTGKILVFHSLKSYPFIKLLFPLNNIFKPKPSSKPMFFFSMYISSKRKGSLYYYLYKNELITDMKIYLSNSLFGYYSLIVDVRLQNSGELAIIHIIRSIFSVFEMMRNNQPKLELFNQVRALKMKKFKHKSNSFIFNECSYIQNAFCLLKCTPEKVLSASSTYTEFNLELHHKILSYLKPENMLLIATSRSKKLKSLIEFMSKNSNETKINHKSDCNDSLDTSILKENTTSCQFCKEQLLTSNNLTFPCIDCFSQLGDLRGFDYSILFENCFNESEIIISNFTRTNYFIKKIHPFFISYWANSVKPYTAFKTFEIYDPDNKFLRIKEPKNFLLGFQEQDVPIRLVDAIQNLGSKRYNKIINKDFLKDYQQIFYLPLHSINTPKSSISITIKLPPNLYSNELPFPYSPTKLEVIFSMISLMLLKSFEDIMYYYKKLSTNLDFSINTPVIYSFYTYGLTLELTGITDHLSHALSTIAYRIKDFPNTARSSDLNVAKNYYLGHIKNNNLDHLPAVQFQSILKALLFNQNLTSCSINNEIEKIRLHEVTSVVDFLVKNGTFEGLVYGNINPIKVRELLLLFFINIGRTSNKEENFNKKQNIFLKMFSLFKNSFFNFFNSIRSTINQLTGNLTVQSELPEHLKSVPTQHMTQNTLRDLQVIDLLSFKEGSSFVYFGKPNFDFFQFQTIVLKICFGYFTVEVESLVDILVETILNKHQDKLKIERGRILITIKRNIFSDGIVSIDIRVTSKNMLSELILYIMKLYDDLIVNNSGITYEDFISTKKSLVKSLSNNSSYDRIINFKEEIRLKRYQFNRKKEKVEFISKLNYSNFLKWFNAQPPKVIKLLFVIHSPSTSEKEILKANSNIPLEFKRINSTDYFFKQNNTRSFNPSQIYNLK</sequence>
<dbReference type="RefSeq" id="XP_028875583.1">
    <property type="nucleotide sequence ID" value="XM_029018246.1"/>
</dbReference>
<dbReference type="Proteomes" id="UP000186176">
    <property type="component" value="Unassembled WGS sequence"/>
</dbReference>
<evidence type="ECO:0000256" key="3">
    <source>
        <dbReference type="ARBA" id="ARBA00022723"/>
    </source>
</evidence>
<dbReference type="GO" id="GO:0046872">
    <property type="term" value="F:metal ion binding"/>
    <property type="evidence" value="ECO:0007669"/>
    <property type="project" value="UniProtKB-KW"/>
</dbReference>
<protein>
    <submittedName>
        <fullName evidence="10">Secreted insulinase-like peptidase</fullName>
    </submittedName>
</protein>
<accession>A0A1J4MJK8</accession>
<evidence type="ECO:0000259" key="9">
    <source>
        <dbReference type="Pfam" id="PF05193"/>
    </source>
</evidence>
<gene>
    <name evidence="10" type="ORF">cubi_01234</name>
</gene>
<keyword evidence="7" id="KW-1133">Transmembrane helix</keyword>
<feature type="domain" description="Peptidase M16 C-terminal" evidence="9">
    <location>
        <begin position="290"/>
        <end position="473"/>
    </location>
</feature>
<keyword evidence="3" id="KW-0479">Metal-binding</keyword>
<keyword evidence="7" id="KW-0812">Transmembrane</keyword>
<dbReference type="InterPro" id="IPR007863">
    <property type="entry name" value="Peptidase_M16_C"/>
</dbReference>
<dbReference type="SUPFAM" id="SSF63411">
    <property type="entry name" value="LuxS/MPP-like metallohydrolase"/>
    <property type="match status" value="4"/>
</dbReference>
<evidence type="ECO:0000256" key="2">
    <source>
        <dbReference type="ARBA" id="ARBA00022670"/>
    </source>
</evidence>
<keyword evidence="2" id="KW-0645">Protease</keyword>
<evidence type="ECO:0000313" key="10">
    <source>
        <dbReference type="EMBL" id="OII74390.1"/>
    </source>
</evidence>
<dbReference type="GO" id="GO:0006508">
    <property type="term" value="P:proteolysis"/>
    <property type="evidence" value="ECO:0007669"/>
    <property type="project" value="UniProtKB-KW"/>
</dbReference>
<evidence type="ECO:0000256" key="6">
    <source>
        <dbReference type="ARBA" id="ARBA00023049"/>
    </source>
</evidence>
<comment type="similarity">
    <text evidence="1">Belongs to the peptidase M16 family.</text>
</comment>
<dbReference type="EMBL" id="LRBP01000012">
    <property type="protein sequence ID" value="OII74390.1"/>
    <property type="molecule type" value="Genomic_DNA"/>
</dbReference>
<evidence type="ECO:0000256" key="7">
    <source>
        <dbReference type="SAM" id="Phobius"/>
    </source>
</evidence>
<reference evidence="10 11" key="1">
    <citation type="submission" date="2016-10" db="EMBL/GenBank/DDBJ databases">
        <title>Reductive evolution of mitochondrial metabolism and differential evolution of invasion-related proteins in Cryptosporidium.</title>
        <authorList>
            <person name="Liu S."/>
            <person name="Roellig D.M."/>
            <person name="Guo Y."/>
            <person name="Li N."/>
            <person name="Frace M.A."/>
            <person name="Tang K."/>
            <person name="Zhang L."/>
            <person name="Feng Y."/>
            <person name="Xiao L."/>
        </authorList>
    </citation>
    <scope>NUCLEOTIDE SEQUENCE [LARGE SCALE GENOMIC DNA]</scope>
    <source>
        <strain evidence="10">39726</strain>
    </source>
</reference>
<comment type="caution">
    <text evidence="10">The sequence shown here is derived from an EMBL/GenBank/DDBJ whole genome shotgun (WGS) entry which is preliminary data.</text>
</comment>
<evidence type="ECO:0000259" key="8">
    <source>
        <dbReference type="Pfam" id="PF00675"/>
    </source>
</evidence>
<dbReference type="VEuPathDB" id="CryptoDB:cubi_01234"/>
<evidence type="ECO:0000256" key="4">
    <source>
        <dbReference type="ARBA" id="ARBA00022801"/>
    </source>
</evidence>
<keyword evidence="7" id="KW-0472">Membrane</keyword>
<dbReference type="Gene3D" id="3.30.830.10">
    <property type="entry name" value="Metalloenzyme, LuxS/M16 peptidase-like"/>
    <property type="match status" value="4"/>
</dbReference>
<feature type="domain" description="Peptidase M16 N-terminal" evidence="8">
    <location>
        <begin position="125"/>
        <end position="221"/>
    </location>
</feature>
<dbReference type="InterPro" id="IPR011249">
    <property type="entry name" value="Metalloenz_LuxS/M16"/>
</dbReference>
<keyword evidence="11" id="KW-1185">Reference proteome</keyword>
<dbReference type="InterPro" id="IPR011765">
    <property type="entry name" value="Pept_M16_N"/>
</dbReference>
<dbReference type="GeneID" id="39978025"/>
<dbReference type="PANTHER" id="PTHR43690">
    <property type="entry name" value="NARDILYSIN"/>
    <property type="match status" value="1"/>
</dbReference>
<name>A0A1J4MJK8_9CRYT</name>
<keyword evidence="4" id="KW-0378">Hydrolase</keyword>
<evidence type="ECO:0000313" key="11">
    <source>
        <dbReference type="Proteomes" id="UP000186176"/>
    </source>
</evidence>
<evidence type="ECO:0000256" key="1">
    <source>
        <dbReference type="ARBA" id="ARBA00007261"/>
    </source>
</evidence>
<dbReference type="PANTHER" id="PTHR43690:SF18">
    <property type="entry name" value="INSULIN-DEGRADING ENZYME-RELATED"/>
    <property type="match status" value="1"/>
</dbReference>
<dbReference type="AlphaFoldDB" id="A0A1J4MJK8"/>
<proteinExistence type="inferred from homology"/>
<keyword evidence="6" id="KW-0482">Metalloprotease</keyword>
<dbReference type="InterPro" id="IPR050626">
    <property type="entry name" value="Peptidase_M16"/>
</dbReference>
<dbReference type="Pfam" id="PF05193">
    <property type="entry name" value="Peptidase_M16_C"/>
    <property type="match status" value="1"/>
</dbReference>
<organism evidence="10 11">
    <name type="scientific">Cryptosporidium ubiquitum</name>
    <dbReference type="NCBI Taxonomy" id="857276"/>
    <lineage>
        <taxon>Eukaryota</taxon>
        <taxon>Sar</taxon>
        <taxon>Alveolata</taxon>
        <taxon>Apicomplexa</taxon>
        <taxon>Conoidasida</taxon>
        <taxon>Coccidia</taxon>
        <taxon>Eucoccidiorida</taxon>
        <taxon>Eimeriorina</taxon>
        <taxon>Cryptosporidiidae</taxon>
        <taxon>Cryptosporidium</taxon>
    </lineage>
</organism>
<evidence type="ECO:0000256" key="5">
    <source>
        <dbReference type="ARBA" id="ARBA00022833"/>
    </source>
</evidence>
<dbReference type="OrthoDB" id="952271at2759"/>
<dbReference type="GO" id="GO:0008237">
    <property type="term" value="F:metallopeptidase activity"/>
    <property type="evidence" value="ECO:0007669"/>
    <property type="project" value="UniProtKB-KW"/>
</dbReference>
<keyword evidence="5" id="KW-0862">Zinc</keyword>
<feature type="transmembrane region" description="Helical" evidence="7">
    <location>
        <begin position="7"/>
        <end position="28"/>
    </location>
</feature>